<dbReference type="InterPro" id="IPR036770">
    <property type="entry name" value="Ankyrin_rpt-contain_sf"/>
</dbReference>
<keyword evidence="2 8" id="KW-0728">SH3 domain</keyword>
<gene>
    <name evidence="13" type="ORF">TSIB3V08_LOCUS5268</name>
</gene>
<feature type="compositionally biased region" description="Basic and acidic residues" evidence="10">
    <location>
        <begin position="653"/>
        <end position="668"/>
    </location>
</feature>
<feature type="repeat" description="ANK" evidence="7">
    <location>
        <begin position="1294"/>
        <end position="1326"/>
    </location>
</feature>
<feature type="compositionally biased region" description="Low complexity" evidence="10">
    <location>
        <begin position="529"/>
        <end position="541"/>
    </location>
</feature>
<evidence type="ECO:0000256" key="2">
    <source>
        <dbReference type="ARBA" id="ARBA00022443"/>
    </source>
</evidence>
<keyword evidence="4" id="KW-0677">Repeat</keyword>
<feature type="compositionally biased region" description="Low complexity" evidence="10">
    <location>
        <begin position="822"/>
        <end position="843"/>
    </location>
</feature>
<dbReference type="PANTHER" id="PTHR24131:SF10">
    <property type="entry name" value="ANKYRIN-REPEAT, SH3-DOMAIN, AND PROLINE-RICH-REGION CONTAINING PROTEIN, ISOFORM B"/>
    <property type="match status" value="1"/>
</dbReference>
<feature type="compositionally biased region" description="Polar residues" evidence="10">
    <location>
        <begin position="1182"/>
        <end position="1192"/>
    </location>
</feature>
<dbReference type="FunFam" id="1.25.40.20:FF:000008">
    <property type="entry name" value="Apoptosis-stimulating of p53 protein 2 isoform 1"/>
    <property type="match status" value="1"/>
</dbReference>
<reference evidence="13" key="1">
    <citation type="submission" date="2020-11" db="EMBL/GenBank/DDBJ databases">
        <authorList>
            <person name="Tran Van P."/>
        </authorList>
    </citation>
    <scope>NUCLEOTIDE SEQUENCE</scope>
</reference>
<evidence type="ECO:0000256" key="10">
    <source>
        <dbReference type="SAM" id="MobiDB-lite"/>
    </source>
</evidence>
<dbReference type="InterPro" id="IPR036028">
    <property type="entry name" value="SH3-like_dom_sf"/>
</dbReference>
<dbReference type="PROSITE" id="PS50297">
    <property type="entry name" value="ANK_REP_REGION"/>
    <property type="match status" value="2"/>
</dbReference>
<feature type="coiled-coil region" evidence="9">
    <location>
        <begin position="449"/>
        <end position="500"/>
    </location>
</feature>
<evidence type="ECO:0000313" key="13">
    <source>
        <dbReference type="EMBL" id="CAD7261120.1"/>
    </source>
</evidence>
<keyword evidence="6" id="KW-0539">Nucleus</keyword>
<feature type="region of interest" description="Disordered" evidence="10">
    <location>
        <begin position="811"/>
        <end position="846"/>
    </location>
</feature>
<dbReference type="SUPFAM" id="SSF48403">
    <property type="entry name" value="Ankyrin repeat"/>
    <property type="match status" value="1"/>
</dbReference>
<dbReference type="Pfam" id="PF00018">
    <property type="entry name" value="SH3_1"/>
    <property type="match status" value="1"/>
</dbReference>
<dbReference type="InterPro" id="IPR047163">
    <property type="entry name" value="ASPP1/2"/>
</dbReference>
<feature type="compositionally biased region" description="Basic and acidic residues" evidence="10">
    <location>
        <begin position="1169"/>
        <end position="1181"/>
    </location>
</feature>
<dbReference type="PROSITE" id="PS50002">
    <property type="entry name" value="SH3"/>
    <property type="match status" value="1"/>
</dbReference>
<dbReference type="CDD" id="cd11807">
    <property type="entry name" value="SH3_ASPP"/>
    <property type="match status" value="1"/>
</dbReference>
<dbReference type="GO" id="GO:0002039">
    <property type="term" value="F:p53 binding"/>
    <property type="evidence" value="ECO:0007669"/>
    <property type="project" value="InterPro"/>
</dbReference>
<evidence type="ECO:0000256" key="1">
    <source>
        <dbReference type="ARBA" id="ARBA00004123"/>
    </source>
</evidence>
<dbReference type="EMBL" id="OC002017">
    <property type="protein sequence ID" value="CAD7261120.1"/>
    <property type="molecule type" value="Genomic_DNA"/>
</dbReference>
<keyword evidence="11" id="KW-0472">Membrane</keyword>
<evidence type="ECO:0000256" key="4">
    <source>
        <dbReference type="ARBA" id="ARBA00022737"/>
    </source>
</evidence>
<feature type="region of interest" description="Disordered" evidence="10">
    <location>
        <begin position="1101"/>
        <end position="1198"/>
    </location>
</feature>
<dbReference type="GO" id="GO:0005634">
    <property type="term" value="C:nucleus"/>
    <property type="evidence" value="ECO:0007669"/>
    <property type="project" value="UniProtKB-SubCell"/>
</dbReference>
<dbReference type="GO" id="GO:0006915">
    <property type="term" value="P:apoptotic process"/>
    <property type="evidence" value="ECO:0007669"/>
    <property type="project" value="UniProtKB-KW"/>
</dbReference>
<dbReference type="PROSITE" id="PS50088">
    <property type="entry name" value="ANK_REPEAT"/>
    <property type="match status" value="2"/>
</dbReference>
<comment type="subcellular location">
    <subcellularLocation>
        <location evidence="1">Nucleus</location>
    </subcellularLocation>
</comment>
<evidence type="ECO:0000256" key="5">
    <source>
        <dbReference type="ARBA" id="ARBA00023043"/>
    </source>
</evidence>
<sequence>MNVYTVRRYAKREKKKDPEAADKEAAISIDSTKPLSKQRRLWSLNLFYGVNQLFQSLVKEWCHQDTQPVVDSIQELLYVFLMMIPRGHIDPHVQQCHCLHHVIPLVFHLLDSYIIWNCLRVLFIWNCLRTTTDRPCICTSQQGSGDPLIQSSGAVVAAGHVHTARASSRHFTRPNGIDRKLTMRSKHSVVLRCNNRPCPIAKHYLPTSCLWLNDPGWILIPWLSCPGVQLVDPDDSFSTVDARALSLVTGPCPFLLLYVPCYCSRSLATSLCPLLLLSVPCYLSLSLVTALCPLLLLPVPCYFPLPLATYCSLSLATSLCPLLLLPVPCYFPLPLVTALYPLLLLSVPCCCSLYLVTSLCLLLLLTVPASDLDSIRALFNEKEKELSVAVAKVEELTQQLEELRRGRGGTREQQPPHQSPAALELDKLRRELMVHYYTIMWSYDKPYRNKLNEQQNARLSQQREVLSQKQEEMSNIDKRISELQDRLHRKRLLNTQLTNQINATSLKSSIAASGQQPPLRSAASATTIQQQQHPAYSHQQPTKSGKLLRPMTTGNIAAIEPYHHVPVSDCEKHRHHLQDDKMILSQDDFHTKLIGSGNNAGIHNGNLSNKSKDKDEQFLPEFAGSKSDPKYQTLPYNTKFTVNFVSTAGTKVGADKQDLDGDTRRNSDAFETTKNNNNNLNTINNNNHLNYPSQQQQQQQHLMTVHSIPLPTLTEVSKGLATPLSQHHGEQSAYQQQLASKAHGMGHLGPRGRSEIWNPDHTINMHQQQDVAASIPGLDSRGFFLCFGQRRRLGLTCSNGLPFGSTHSTYIQPGLTRGQPVGGSSSSTSSTSSLATNSSSGSSVGHQVAATPTITVHATSTTRTVRPLGYGVVLPPTPLTLANQKPVSSVAPTTVQHQKPSPIYQTSSTKIHPVQPHILSSTPQGILKDLRGELSPPQSSSTPLNTPESYTSQESRVGKPALPPKPAVPVKPTPPPRQTQHGSEENRLGHSYPDPYSQHLSKPGSHQQVLFSGSSIHSNEPEDPPPLPASDPPDEATLGSQRRTGGVGGNCDPLPIIKARPLTIKKQPASEQPRLKTGSGGAPSNVHVSINRRIEMPPAFFFPESEAPPADLVSSSEQSTFSSTQSGSSQNSVETSSSASIDELDRAAHDPTNEELENNNVRTPALGEECNRTDKGEEDKPQTLNNINSNQEHSVHPSEIRTSISPSSAVELNATSALANYATKAGDTGMQHIVRRGTKKGNLKAGGGKEPGMGSRRVSFDPLALLLDASLEGELELVRKTASQVANPSAANDEGITALHNAICAGHLDIVMFLVEFGCDVNAQDSDGCDSNTKIKTPLHCAASCNNLSMVRFLVEHGACIFATTLSDHETAAEKCEEDEEGFDGCSEYLYSVQEKLGILNGGVVYAVYSYENHNLDELSFKEGEKLVVLRKGDECEREWWWSRLDDREGYIPRNLLGLYPRVHQPQKPE</sequence>
<feature type="compositionally biased region" description="Polar residues" evidence="10">
    <location>
        <begin position="890"/>
        <end position="910"/>
    </location>
</feature>
<keyword evidence="9" id="KW-0175">Coiled coil</keyword>
<dbReference type="InterPro" id="IPR002110">
    <property type="entry name" value="Ankyrin_rpt"/>
</dbReference>
<feature type="compositionally biased region" description="Polar residues" evidence="10">
    <location>
        <begin position="998"/>
        <end position="1018"/>
    </location>
</feature>
<evidence type="ECO:0000256" key="3">
    <source>
        <dbReference type="ARBA" id="ARBA00022703"/>
    </source>
</evidence>
<feature type="compositionally biased region" description="Basic and acidic residues" evidence="10">
    <location>
        <begin position="1143"/>
        <end position="1152"/>
    </location>
</feature>
<dbReference type="GO" id="GO:0042981">
    <property type="term" value="P:regulation of apoptotic process"/>
    <property type="evidence" value="ECO:0007669"/>
    <property type="project" value="InterPro"/>
</dbReference>
<feature type="repeat" description="ANK" evidence="7">
    <location>
        <begin position="1334"/>
        <end position="1366"/>
    </location>
</feature>
<dbReference type="Gene3D" id="1.25.40.20">
    <property type="entry name" value="Ankyrin repeat-containing domain"/>
    <property type="match status" value="1"/>
</dbReference>
<dbReference type="PANTHER" id="PTHR24131">
    <property type="entry name" value="APOPTOSIS-STIMULATING OF P53 PROTEIN"/>
    <property type="match status" value="1"/>
</dbReference>
<feature type="compositionally biased region" description="Polar residues" evidence="10">
    <location>
        <begin position="508"/>
        <end position="528"/>
    </location>
</feature>
<keyword evidence="3" id="KW-0053">Apoptosis</keyword>
<name>A0A7R9AX31_TIMSH</name>
<evidence type="ECO:0000256" key="8">
    <source>
        <dbReference type="PROSITE-ProRule" id="PRU00192"/>
    </source>
</evidence>
<evidence type="ECO:0000256" key="6">
    <source>
        <dbReference type="ARBA" id="ARBA00023242"/>
    </source>
</evidence>
<dbReference type="InterPro" id="IPR001452">
    <property type="entry name" value="SH3_domain"/>
</dbReference>
<evidence type="ECO:0000256" key="9">
    <source>
        <dbReference type="SAM" id="Coils"/>
    </source>
</evidence>
<accession>A0A7R9AX31</accession>
<feature type="coiled-coil region" evidence="9">
    <location>
        <begin position="379"/>
        <end position="413"/>
    </location>
</feature>
<feature type="region of interest" description="Disordered" evidence="10">
    <location>
        <begin position="890"/>
        <end position="916"/>
    </location>
</feature>
<dbReference type="SMART" id="SM00248">
    <property type="entry name" value="ANK"/>
    <property type="match status" value="2"/>
</dbReference>
<feature type="compositionally biased region" description="Low complexity" evidence="10">
    <location>
        <begin position="1101"/>
        <end position="1132"/>
    </location>
</feature>
<dbReference type="SUPFAM" id="SSF50044">
    <property type="entry name" value="SH3-domain"/>
    <property type="match status" value="1"/>
</dbReference>
<keyword evidence="11" id="KW-0812">Transmembrane</keyword>
<feature type="transmembrane region" description="Helical" evidence="11">
    <location>
        <begin position="274"/>
        <end position="296"/>
    </location>
</feature>
<keyword evidence="5 7" id="KW-0040">ANK repeat</keyword>
<protein>
    <recommendedName>
        <fullName evidence="12">SH3 domain-containing protein</fullName>
    </recommendedName>
</protein>
<feature type="region of interest" description="Disordered" evidence="10">
    <location>
        <begin position="928"/>
        <end position="1086"/>
    </location>
</feature>
<feature type="compositionally biased region" description="Polar residues" evidence="10">
    <location>
        <begin position="936"/>
        <end position="955"/>
    </location>
</feature>
<feature type="region of interest" description="Disordered" evidence="10">
    <location>
        <begin position="653"/>
        <end position="678"/>
    </location>
</feature>
<feature type="transmembrane region" description="Helical" evidence="11">
    <location>
        <begin position="339"/>
        <end position="365"/>
    </location>
</feature>
<evidence type="ECO:0000256" key="11">
    <source>
        <dbReference type="SAM" id="Phobius"/>
    </source>
</evidence>
<feature type="domain" description="SH3" evidence="12">
    <location>
        <begin position="1400"/>
        <end position="1462"/>
    </location>
</feature>
<feature type="region of interest" description="Disordered" evidence="10">
    <location>
        <begin position="508"/>
        <end position="546"/>
    </location>
</feature>
<evidence type="ECO:0000259" key="12">
    <source>
        <dbReference type="PROSITE" id="PS50002"/>
    </source>
</evidence>
<organism evidence="13">
    <name type="scientific">Timema shepardi</name>
    <name type="common">Walking stick</name>
    <dbReference type="NCBI Taxonomy" id="629360"/>
    <lineage>
        <taxon>Eukaryota</taxon>
        <taxon>Metazoa</taxon>
        <taxon>Ecdysozoa</taxon>
        <taxon>Arthropoda</taxon>
        <taxon>Hexapoda</taxon>
        <taxon>Insecta</taxon>
        <taxon>Pterygota</taxon>
        <taxon>Neoptera</taxon>
        <taxon>Polyneoptera</taxon>
        <taxon>Phasmatodea</taxon>
        <taxon>Timematodea</taxon>
        <taxon>Timematoidea</taxon>
        <taxon>Timematidae</taxon>
        <taxon>Timema</taxon>
    </lineage>
</organism>
<proteinExistence type="predicted"/>
<evidence type="ECO:0000256" key="7">
    <source>
        <dbReference type="PROSITE-ProRule" id="PRU00023"/>
    </source>
</evidence>
<keyword evidence="11" id="KW-1133">Transmembrane helix</keyword>
<dbReference type="SMART" id="SM00326">
    <property type="entry name" value="SH3"/>
    <property type="match status" value="1"/>
</dbReference>
<feature type="compositionally biased region" description="Pro residues" evidence="10">
    <location>
        <begin position="961"/>
        <end position="977"/>
    </location>
</feature>
<dbReference type="Pfam" id="PF12796">
    <property type="entry name" value="Ank_2"/>
    <property type="match status" value="1"/>
</dbReference>